<feature type="region of interest" description="Disordered" evidence="1">
    <location>
        <begin position="1"/>
        <end position="65"/>
    </location>
</feature>
<evidence type="ECO:0000313" key="2">
    <source>
        <dbReference type="EMBL" id="KAF9965771.1"/>
    </source>
</evidence>
<protein>
    <submittedName>
        <fullName evidence="2">Uncharacterized protein</fullName>
    </submittedName>
</protein>
<dbReference type="Proteomes" id="UP000749646">
    <property type="component" value="Unassembled WGS sequence"/>
</dbReference>
<dbReference type="EMBL" id="JAAAHW010005884">
    <property type="protein sequence ID" value="KAF9965771.1"/>
    <property type="molecule type" value="Genomic_DNA"/>
</dbReference>
<gene>
    <name evidence="2" type="ORF">BGZ65_000642</name>
</gene>
<feature type="non-terminal residue" evidence="2">
    <location>
        <position position="1"/>
    </location>
</feature>
<name>A0A9P6JAT6_9FUNG</name>
<feature type="compositionally biased region" description="Low complexity" evidence="1">
    <location>
        <begin position="20"/>
        <end position="53"/>
    </location>
</feature>
<proteinExistence type="predicted"/>
<keyword evidence="3" id="KW-1185">Reference proteome</keyword>
<accession>A0A9P6JAT6</accession>
<reference evidence="2" key="1">
    <citation type="journal article" date="2020" name="Fungal Divers.">
        <title>Resolving the Mortierellaceae phylogeny through synthesis of multi-gene phylogenetics and phylogenomics.</title>
        <authorList>
            <person name="Vandepol N."/>
            <person name="Liber J."/>
            <person name="Desiro A."/>
            <person name="Na H."/>
            <person name="Kennedy M."/>
            <person name="Barry K."/>
            <person name="Grigoriev I.V."/>
            <person name="Miller A.N."/>
            <person name="O'Donnell K."/>
            <person name="Stajich J.E."/>
            <person name="Bonito G."/>
        </authorList>
    </citation>
    <scope>NUCLEOTIDE SEQUENCE</scope>
    <source>
        <strain evidence="2">MES-2147</strain>
    </source>
</reference>
<sequence length="65" mass="6957">PPPVSPPFRKSQLRRRRESYPSSSSRSTPSPVSSPGLSSSPSSLSTSAMSSPTNAWPQSKGFESY</sequence>
<comment type="caution">
    <text evidence="2">The sequence shown here is derived from an EMBL/GenBank/DDBJ whole genome shotgun (WGS) entry which is preliminary data.</text>
</comment>
<evidence type="ECO:0000256" key="1">
    <source>
        <dbReference type="SAM" id="MobiDB-lite"/>
    </source>
</evidence>
<dbReference type="AlphaFoldDB" id="A0A9P6JAT6"/>
<feature type="non-terminal residue" evidence="2">
    <location>
        <position position="65"/>
    </location>
</feature>
<evidence type="ECO:0000313" key="3">
    <source>
        <dbReference type="Proteomes" id="UP000749646"/>
    </source>
</evidence>
<organism evidence="2 3">
    <name type="scientific">Modicella reniformis</name>
    <dbReference type="NCBI Taxonomy" id="1440133"/>
    <lineage>
        <taxon>Eukaryota</taxon>
        <taxon>Fungi</taxon>
        <taxon>Fungi incertae sedis</taxon>
        <taxon>Mucoromycota</taxon>
        <taxon>Mortierellomycotina</taxon>
        <taxon>Mortierellomycetes</taxon>
        <taxon>Mortierellales</taxon>
        <taxon>Mortierellaceae</taxon>
        <taxon>Modicella</taxon>
    </lineage>
</organism>